<evidence type="ECO:0000313" key="3">
    <source>
        <dbReference type="Proteomes" id="UP000293568"/>
    </source>
</evidence>
<keyword evidence="3" id="KW-1185">Reference proteome</keyword>
<evidence type="ECO:0000313" key="2">
    <source>
        <dbReference type="EMBL" id="QAY65031.1"/>
    </source>
</evidence>
<reference evidence="2 3" key="1">
    <citation type="submission" date="2019-01" db="EMBL/GenBank/DDBJ databases">
        <title>Genome sequencing of strain FW100M-2.</title>
        <authorList>
            <person name="Heo J."/>
            <person name="Kim S.-J."/>
            <person name="Kim J.-S."/>
            <person name="Hong S.-B."/>
            <person name="Kwon S.-W."/>
        </authorList>
    </citation>
    <scope>NUCLEOTIDE SEQUENCE [LARGE SCALE GENOMIC DNA]</scope>
    <source>
        <strain evidence="2 3">FW100M-2</strain>
    </source>
</reference>
<dbReference type="Pfam" id="PF00239">
    <property type="entry name" value="Resolvase"/>
    <property type="match status" value="1"/>
</dbReference>
<evidence type="ECO:0000259" key="1">
    <source>
        <dbReference type="SMART" id="SM00857"/>
    </source>
</evidence>
<dbReference type="GO" id="GO:0003677">
    <property type="term" value="F:DNA binding"/>
    <property type="evidence" value="ECO:0007669"/>
    <property type="project" value="InterPro"/>
</dbReference>
<protein>
    <submittedName>
        <fullName evidence="2">Recombinase family protein</fullName>
    </submittedName>
</protein>
<dbReference type="Pfam" id="PF07508">
    <property type="entry name" value="Recombinase"/>
    <property type="match status" value="1"/>
</dbReference>
<sequence length="530" mass="60943">MGGLVMSMLNKIIQPGMKGAFYGRHSTDKQTMSAQRSMAYEFAKKYDCTIVCEYEDAGVSARKTELNDREGINALLKDAIDRRFDFVVVNHHDRIARNPAEHQRVRMILASCAIPVVISNTDSLYDSGDFIVDLIKDGTSKFEVDNTRMRTRDVARTILKEGKWTGGKAPFGYRYDKTAKTFSQCTDEVAIVLRVYELYRKQEGFQSIATRVSHETGKRLNKSLVREIITNPFYAGYLTHHRKQQNSRNSLNNIENWEMVKSHLIHPIMTLEEWQETWTIYEHRKSGDLSPKMYKTSFFLSNLISCTVCEKEMCCKDQITFDSKRKKHYGAKWYCCTSCNYKIEAQRIHAVFDAIVNDLKTQNLVTISSLIYDEVLKDREKIAEQLLKKNSEVERINQLLIIAQDRAKKRAALVPDLETNDGNTKMVRILTIQQHQMHKQISELNIEIDGLRKIDKYFALVEGNPQTITSNIQSMSLLSSNDHDHDIRKMITYLVKQAVFTPIKVDSKNVIIKGDIAIQTRSSLIRAPLG</sequence>
<dbReference type="AlphaFoldDB" id="A0A4V0YEQ5"/>
<dbReference type="KEGG" id="pprt:ET464_00140"/>
<name>A0A4V0YEQ5_9BACL</name>
<dbReference type="GO" id="GO:0000150">
    <property type="term" value="F:DNA strand exchange activity"/>
    <property type="evidence" value="ECO:0007669"/>
    <property type="project" value="InterPro"/>
</dbReference>
<dbReference type="Gene3D" id="3.40.50.1390">
    <property type="entry name" value="Resolvase, N-terminal catalytic domain"/>
    <property type="match status" value="1"/>
</dbReference>
<dbReference type="SMART" id="SM00857">
    <property type="entry name" value="Resolvase"/>
    <property type="match status" value="1"/>
</dbReference>
<feature type="domain" description="Resolvase/invertase-type recombinase catalytic" evidence="1">
    <location>
        <begin position="19"/>
        <end position="164"/>
    </location>
</feature>
<dbReference type="InterPro" id="IPR036162">
    <property type="entry name" value="Resolvase-like_N_sf"/>
</dbReference>
<dbReference type="PANTHER" id="PTHR30461">
    <property type="entry name" value="DNA-INVERTASE FROM LAMBDOID PROPHAGE"/>
    <property type="match status" value="1"/>
</dbReference>
<organism evidence="2 3">
    <name type="scientific">Paenibacillus protaetiae</name>
    <dbReference type="NCBI Taxonomy" id="2509456"/>
    <lineage>
        <taxon>Bacteria</taxon>
        <taxon>Bacillati</taxon>
        <taxon>Bacillota</taxon>
        <taxon>Bacilli</taxon>
        <taxon>Bacillales</taxon>
        <taxon>Paenibacillaceae</taxon>
        <taxon>Paenibacillus</taxon>
    </lineage>
</organism>
<dbReference type="InterPro" id="IPR050639">
    <property type="entry name" value="SSR_resolvase"/>
</dbReference>
<dbReference type="InterPro" id="IPR006119">
    <property type="entry name" value="Resolv_N"/>
</dbReference>
<dbReference type="PANTHER" id="PTHR30461:SF23">
    <property type="entry name" value="DNA RECOMBINASE-RELATED"/>
    <property type="match status" value="1"/>
</dbReference>
<dbReference type="Gene3D" id="3.90.1750.20">
    <property type="entry name" value="Putative Large Serine Recombinase, Chain B, Domain 2"/>
    <property type="match status" value="1"/>
</dbReference>
<dbReference type="CDD" id="cd00338">
    <property type="entry name" value="Ser_Recombinase"/>
    <property type="match status" value="1"/>
</dbReference>
<accession>A0A4V0YEQ5</accession>
<dbReference type="InterPro" id="IPR011109">
    <property type="entry name" value="DNA_bind_recombinase_dom"/>
</dbReference>
<dbReference type="SUPFAM" id="SSF53041">
    <property type="entry name" value="Resolvase-like"/>
    <property type="match status" value="1"/>
</dbReference>
<proteinExistence type="predicted"/>
<dbReference type="OrthoDB" id="9811097at2"/>
<dbReference type="InterPro" id="IPR038109">
    <property type="entry name" value="DNA_bind_recomb_sf"/>
</dbReference>
<dbReference type="Proteomes" id="UP000293568">
    <property type="component" value="Chromosome"/>
</dbReference>
<dbReference type="EMBL" id="CP035492">
    <property type="protein sequence ID" value="QAY65031.1"/>
    <property type="molecule type" value="Genomic_DNA"/>
</dbReference>
<gene>
    <name evidence="2" type="ORF">ET464_00140</name>
</gene>